<evidence type="ECO:0000256" key="2">
    <source>
        <dbReference type="ARBA" id="ARBA00022679"/>
    </source>
</evidence>
<dbReference type="Pfam" id="PF05175">
    <property type="entry name" value="MTS"/>
    <property type="match status" value="1"/>
</dbReference>
<dbReference type="GO" id="GO:0032259">
    <property type="term" value="P:methylation"/>
    <property type="evidence" value="ECO:0007669"/>
    <property type="project" value="UniProtKB-KW"/>
</dbReference>
<dbReference type="EC" id="2.1.1.297" evidence="5"/>
<dbReference type="NCBIfam" id="TIGR00536">
    <property type="entry name" value="hemK_fam"/>
    <property type="match status" value="1"/>
</dbReference>
<evidence type="ECO:0000256" key="4">
    <source>
        <dbReference type="ARBA" id="ARBA00048391"/>
    </source>
</evidence>
<dbReference type="NCBIfam" id="TIGR03534">
    <property type="entry name" value="RF_mod_PrmC"/>
    <property type="match status" value="1"/>
</dbReference>
<dbReference type="InterPro" id="IPR004556">
    <property type="entry name" value="HemK-like"/>
</dbReference>
<dbReference type="PROSITE" id="PS00092">
    <property type="entry name" value="N6_MTASE"/>
    <property type="match status" value="1"/>
</dbReference>
<dbReference type="PANTHER" id="PTHR18895:SF74">
    <property type="entry name" value="MTRF1L RELEASE FACTOR GLUTAMINE METHYLTRANSFERASE"/>
    <property type="match status" value="1"/>
</dbReference>
<name>A0A518ESF0_9BACT</name>
<dbReference type="OrthoDB" id="9800643at2"/>
<dbReference type="CDD" id="cd02440">
    <property type="entry name" value="AdoMet_MTases"/>
    <property type="match status" value="1"/>
</dbReference>
<feature type="binding site" evidence="5">
    <location>
        <begin position="203"/>
        <end position="206"/>
    </location>
    <ligand>
        <name>substrate</name>
    </ligand>
</feature>
<dbReference type="InterPro" id="IPR007848">
    <property type="entry name" value="Small_mtfrase_dom"/>
</dbReference>
<evidence type="ECO:0000313" key="9">
    <source>
        <dbReference type="Proteomes" id="UP000320390"/>
    </source>
</evidence>
<feature type="domain" description="Release factor glutamine methyltransferase N-terminal" evidence="7">
    <location>
        <begin position="2"/>
        <end position="70"/>
    </location>
</feature>
<reference evidence="8 9" key="1">
    <citation type="submission" date="2019-02" db="EMBL/GenBank/DDBJ databases">
        <title>Deep-cultivation of Planctomycetes and their phenomic and genomic characterization uncovers novel biology.</title>
        <authorList>
            <person name="Wiegand S."/>
            <person name="Jogler M."/>
            <person name="Boedeker C."/>
            <person name="Pinto D."/>
            <person name="Vollmers J."/>
            <person name="Rivas-Marin E."/>
            <person name="Kohn T."/>
            <person name="Peeters S.H."/>
            <person name="Heuer A."/>
            <person name="Rast P."/>
            <person name="Oberbeckmann S."/>
            <person name="Bunk B."/>
            <person name="Jeske O."/>
            <person name="Meyerdierks A."/>
            <person name="Storesund J.E."/>
            <person name="Kallscheuer N."/>
            <person name="Luecker S."/>
            <person name="Lage O.M."/>
            <person name="Pohl T."/>
            <person name="Merkel B.J."/>
            <person name="Hornburger P."/>
            <person name="Mueller R.-W."/>
            <person name="Bruemmer F."/>
            <person name="Labrenz M."/>
            <person name="Spormann A.M."/>
            <person name="Op den Camp H."/>
            <person name="Overmann J."/>
            <person name="Amann R."/>
            <person name="Jetten M.S.M."/>
            <person name="Mascher T."/>
            <person name="Medema M.H."/>
            <person name="Devos D.P."/>
            <person name="Kaster A.-K."/>
            <person name="Ovreas L."/>
            <person name="Rohde M."/>
            <person name="Galperin M.Y."/>
            <person name="Jogler C."/>
        </authorList>
    </citation>
    <scope>NUCLEOTIDE SEQUENCE [LARGE SCALE GENOMIC DNA]</scope>
    <source>
        <strain evidence="8 9">Poly30</strain>
    </source>
</reference>
<comment type="catalytic activity">
    <reaction evidence="4 5">
        <text>L-glutaminyl-[peptide chain release factor] + S-adenosyl-L-methionine = N(5)-methyl-L-glutaminyl-[peptide chain release factor] + S-adenosyl-L-homocysteine + H(+)</text>
        <dbReference type="Rhea" id="RHEA:42896"/>
        <dbReference type="Rhea" id="RHEA-COMP:10271"/>
        <dbReference type="Rhea" id="RHEA-COMP:10272"/>
        <dbReference type="ChEBI" id="CHEBI:15378"/>
        <dbReference type="ChEBI" id="CHEBI:30011"/>
        <dbReference type="ChEBI" id="CHEBI:57856"/>
        <dbReference type="ChEBI" id="CHEBI:59789"/>
        <dbReference type="ChEBI" id="CHEBI:61891"/>
        <dbReference type="EC" id="2.1.1.297"/>
    </reaction>
</comment>
<evidence type="ECO:0000256" key="3">
    <source>
        <dbReference type="ARBA" id="ARBA00022691"/>
    </source>
</evidence>
<dbReference type="EMBL" id="CP036434">
    <property type="protein sequence ID" value="QDV07020.1"/>
    <property type="molecule type" value="Genomic_DNA"/>
</dbReference>
<keyword evidence="9" id="KW-1185">Reference proteome</keyword>
<comment type="similarity">
    <text evidence="5">Belongs to the protein N5-glutamine methyltransferase family. PrmC subfamily.</text>
</comment>
<sequence>MLALARAFLERKGLGEARLEAELLVGHSLGLDRLGLYMRLDQPLLPAEVDRARDLLVRRGRREPTAYIVGAREFYARDFFVGPGVLVPRPETELIVDRAREIISGWREAEPGGESLEADRDAVVEPIRLLDIGTGSGCLAVTLALVIPEAEVHAVDLSEEALVWARKNAEALGAAVRFHHGDGLEVALALAKEHGPFDLVVSNPPYIEPRERETLSAEVREHEPPLALYSPAEDPDFWVRSLAERAGALLAVERGRCLVELGHLQGARLAGVLGQLPGGAVELTLHRDLAGIPRVAEFGRPT</sequence>
<feature type="domain" description="Methyltransferase small" evidence="6">
    <location>
        <begin position="128"/>
        <end position="212"/>
    </location>
</feature>
<dbReference type="Proteomes" id="UP000320390">
    <property type="component" value="Chromosome"/>
</dbReference>
<feature type="binding site" evidence="5">
    <location>
        <position position="203"/>
    </location>
    <ligand>
        <name>S-adenosyl-L-methionine</name>
        <dbReference type="ChEBI" id="CHEBI:59789"/>
    </ligand>
</feature>
<dbReference type="Pfam" id="PF17827">
    <property type="entry name" value="PrmC_N"/>
    <property type="match status" value="1"/>
</dbReference>
<proteinExistence type="inferred from homology"/>
<dbReference type="HAMAP" id="MF_02126">
    <property type="entry name" value="RF_methyltr_PrmC"/>
    <property type="match status" value="1"/>
</dbReference>
<feature type="binding site" evidence="5">
    <location>
        <position position="156"/>
    </location>
    <ligand>
        <name>S-adenosyl-L-methionine</name>
        <dbReference type="ChEBI" id="CHEBI:59789"/>
    </ligand>
</feature>
<gene>
    <name evidence="8" type="primary">prmC_2</name>
    <name evidence="5" type="synonym">prmC</name>
    <name evidence="8" type="ORF">Poly30_25390</name>
</gene>
<comment type="caution">
    <text evidence="5">Lacks conserved residue(s) required for the propagation of feature annotation.</text>
</comment>
<evidence type="ECO:0000259" key="7">
    <source>
        <dbReference type="Pfam" id="PF17827"/>
    </source>
</evidence>
<organism evidence="8 9">
    <name type="scientific">Saltatorellus ferox</name>
    <dbReference type="NCBI Taxonomy" id="2528018"/>
    <lineage>
        <taxon>Bacteria</taxon>
        <taxon>Pseudomonadati</taxon>
        <taxon>Planctomycetota</taxon>
        <taxon>Planctomycetia</taxon>
        <taxon>Planctomycetia incertae sedis</taxon>
        <taxon>Saltatorellus</taxon>
    </lineage>
</organism>
<comment type="function">
    <text evidence="5">Methylates the class 1 translation termination release factors RF1/PrfA and RF2/PrfB on the glutamine residue of the universally conserved GGQ motif.</text>
</comment>
<dbReference type="InterPro" id="IPR029063">
    <property type="entry name" value="SAM-dependent_MTases_sf"/>
</dbReference>
<dbReference type="InterPro" id="IPR040758">
    <property type="entry name" value="PrmC_N"/>
</dbReference>
<dbReference type="InterPro" id="IPR050320">
    <property type="entry name" value="N5-glutamine_MTase"/>
</dbReference>
<dbReference type="GO" id="GO:0102559">
    <property type="term" value="F:peptide chain release factor N(5)-glutamine methyltransferase activity"/>
    <property type="evidence" value="ECO:0007669"/>
    <property type="project" value="UniProtKB-EC"/>
</dbReference>
<dbReference type="GO" id="GO:0003676">
    <property type="term" value="F:nucleic acid binding"/>
    <property type="evidence" value="ECO:0007669"/>
    <property type="project" value="InterPro"/>
</dbReference>
<evidence type="ECO:0000259" key="6">
    <source>
        <dbReference type="Pfam" id="PF05175"/>
    </source>
</evidence>
<protein>
    <recommendedName>
        <fullName evidence="5">Release factor glutamine methyltransferase</fullName>
        <shortName evidence="5">RF MTase</shortName>
        <ecNumber evidence="5">2.1.1.297</ecNumber>
    </recommendedName>
    <alternativeName>
        <fullName evidence="5">N5-glutamine methyltransferase PrmC</fullName>
    </alternativeName>
    <alternativeName>
        <fullName evidence="5">Protein-(glutamine-N5) MTase PrmC</fullName>
    </alternativeName>
    <alternativeName>
        <fullName evidence="5">Protein-glutamine N-methyltransferase PrmC</fullName>
    </alternativeName>
</protein>
<evidence type="ECO:0000256" key="1">
    <source>
        <dbReference type="ARBA" id="ARBA00022603"/>
    </source>
</evidence>
<dbReference type="SUPFAM" id="SSF53335">
    <property type="entry name" value="S-adenosyl-L-methionine-dependent methyltransferases"/>
    <property type="match status" value="1"/>
</dbReference>
<keyword evidence="2 5" id="KW-0808">Transferase</keyword>
<dbReference type="AlphaFoldDB" id="A0A518ESF0"/>
<keyword evidence="3 5" id="KW-0949">S-adenosyl-L-methionine</keyword>
<dbReference type="InterPro" id="IPR019874">
    <property type="entry name" value="RF_methyltr_PrmC"/>
</dbReference>
<dbReference type="PANTHER" id="PTHR18895">
    <property type="entry name" value="HEMK METHYLTRANSFERASE"/>
    <property type="match status" value="1"/>
</dbReference>
<keyword evidence="1 5" id="KW-0489">Methyltransferase</keyword>
<evidence type="ECO:0000313" key="8">
    <source>
        <dbReference type="EMBL" id="QDV07020.1"/>
    </source>
</evidence>
<feature type="binding site" evidence="5">
    <location>
        <begin position="133"/>
        <end position="137"/>
    </location>
    <ligand>
        <name>S-adenosyl-L-methionine</name>
        <dbReference type="ChEBI" id="CHEBI:59789"/>
    </ligand>
</feature>
<dbReference type="Gene3D" id="1.10.8.10">
    <property type="entry name" value="DNA helicase RuvA subunit, C-terminal domain"/>
    <property type="match status" value="1"/>
</dbReference>
<dbReference type="Gene3D" id="3.40.50.150">
    <property type="entry name" value="Vaccinia Virus protein VP39"/>
    <property type="match status" value="1"/>
</dbReference>
<dbReference type="InterPro" id="IPR002052">
    <property type="entry name" value="DNA_methylase_N6_adenine_CS"/>
</dbReference>
<evidence type="ECO:0000256" key="5">
    <source>
        <dbReference type="HAMAP-Rule" id="MF_02126"/>
    </source>
</evidence>
<accession>A0A518ESF0</accession>